<dbReference type="HAMAP" id="MF_03188">
    <property type="entry name" value="Methyltr_EFM4"/>
    <property type="match status" value="1"/>
</dbReference>
<keyword evidence="1 5" id="KW-0963">Cytoplasm</keyword>
<dbReference type="InterPro" id="IPR025714">
    <property type="entry name" value="Methyltranfer_dom"/>
</dbReference>
<keyword evidence="8" id="KW-1185">Reference proteome</keyword>
<dbReference type="InterPro" id="IPR026635">
    <property type="entry name" value="Efm4/METTL10"/>
</dbReference>
<name>A0A316YYG3_9BASI</name>
<organism evidence="7 8">
    <name type="scientific">Acaromyces ingoldii</name>
    <dbReference type="NCBI Taxonomy" id="215250"/>
    <lineage>
        <taxon>Eukaryota</taxon>
        <taxon>Fungi</taxon>
        <taxon>Dikarya</taxon>
        <taxon>Basidiomycota</taxon>
        <taxon>Ustilaginomycotina</taxon>
        <taxon>Exobasidiomycetes</taxon>
        <taxon>Exobasidiales</taxon>
        <taxon>Cryptobasidiaceae</taxon>
        <taxon>Acaromyces</taxon>
    </lineage>
</organism>
<dbReference type="Pfam" id="PF13847">
    <property type="entry name" value="Methyltransf_31"/>
    <property type="match status" value="1"/>
</dbReference>
<keyword evidence="3 5" id="KW-0808">Transferase</keyword>
<keyword evidence="4 5" id="KW-0949">S-adenosyl-L-methionine</keyword>
<evidence type="ECO:0000256" key="3">
    <source>
        <dbReference type="ARBA" id="ARBA00022679"/>
    </source>
</evidence>
<dbReference type="OrthoDB" id="10069295at2759"/>
<dbReference type="EMBL" id="KZ819634">
    <property type="protein sequence ID" value="PWN92875.1"/>
    <property type="molecule type" value="Genomic_DNA"/>
</dbReference>
<dbReference type="EC" id="2.1.1.-" evidence="5"/>
<dbReference type="GO" id="GO:0032259">
    <property type="term" value="P:methylation"/>
    <property type="evidence" value="ECO:0007669"/>
    <property type="project" value="UniProtKB-KW"/>
</dbReference>
<evidence type="ECO:0000256" key="5">
    <source>
        <dbReference type="HAMAP-Rule" id="MF_03188"/>
    </source>
</evidence>
<accession>A0A316YYG3</accession>
<evidence type="ECO:0000313" key="8">
    <source>
        <dbReference type="Proteomes" id="UP000245768"/>
    </source>
</evidence>
<comment type="subcellular location">
    <subcellularLocation>
        <location evidence="5">Cytoplasm</location>
    </subcellularLocation>
</comment>
<dbReference type="GO" id="GO:0016279">
    <property type="term" value="F:protein-lysine N-methyltransferase activity"/>
    <property type="evidence" value="ECO:0007669"/>
    <property type="project" value="UniProtKB-UniRule"/>
</dbReference>
<keyword evidence="2 5" id="KW-0489">Methyltransferase</keyword>
<feature type="domain" description="Methyltransferase" evidence="6">
    <location>
        <begin position="67"/>
        <end position="208"/>
    </location>
</feature>
<dbReference type="Proteomes" id="UP000245768">
    <property type="component" value="Unassembled WGS sequence"/>
</dbReference>
<protein>
    <recommendedName>
        <fullName evidence="5">Protein-lysine N-methyltransferase EFM4</fullName>
        <ecNumber evidence="5">2.1.1.-</ecNumber>
    </recommendedName>
    <alternativeName>
        <fullName evidence="5">Elongation factor methyltransferase 4</fullName>
    </alternativeName>
</protein>
<evidence type="ECO:0000256" key="2">
    <source>
        <dbReference type="ARBA" id="ARBA00022603"/>
    </source>
</evidence>
<evidence type="ECO:0000256" key="1">
    <source>
        <dbReference type="ARBA" id="ARBA00022490"/>
    </source>
</evidence>
<dbReference type="AlphaFoldDB" id="A0A316YYG3"/>
<dbReference type="SUPFAM" id="SSF53335">
    <property type="entry name" value="S-adenosyl-L-methionine-dependent methyltransferases"/>
    <property type="match status" value="1"/>
</dbReference>
<comment type="similarity">
    <text evidence="5">Belongs to the class I-like SAM-binding methyltransferase superfamily. EFM4 family.</text>
</comment>
<dbReference type="InParanoid" id="A0A316YYG3"/>
<dbReference type="PANTHER" id="PTHR12843">
    <property type="entry name" value="PROTEIN-LYSINE N-METHYLTRANSFERASE METTL10"/>
    <property type="match status" value="1"/>
</dbReference>
<dbReference type="PANTHER" id="PTHR12843:SF5">
    <property type="entry name" value="EEF1A LYSINE METHYLTRANSFERASE 2"/>
    <property type="match status" value="1"/>
</dbReference>
<proteinExistence type="inferred from homology"/>
<sequence>MADVEALPESKLGTKEYWDSTYERELKTYAEIGDEGEVWFGEEAVERMVDYLDEERNEGDGIAEQPTVLDLGTGNGHLLFALAEMEPPLTEPSRMLGIDYSPSSIQLSKRIADKRGPACCDIGFEVYDFLDDANIQRLKAVHDGGWDLICDKGTLDAIALSKAKDSSEDPVKRYASSVARICKPGTLFVITSCNFTEQELRLIFEQGFQVHHVVPTPSFSFGGQKGSTTTTAAFRKT</sequence>
<dbReference type="GO" id="GO:0016192">
    <property type="term" value="P:vesicle-mediated transport"/>
    <property type="evidence" value="ECO:0007669"/>
    <property type="project" value="UniProtKB-UniRule"/>
</dbReference>
<gene>
    <name evidence="5" type="primary">EFM4</name>
    <name evidence="7" type="ORF">FA10DRAFT_246883</name>
</gene>
<evidence type="ECO:0000313" key="7">
    <source>
        <dbReference type="EMBL" id="PWN92875.1"/>
    </source>
</evidence>
<dbReference type="STRING" id="215250.A0A316YYG3"/>
<evidence type="ECO:0000259" key="6">
    <source>
        <dbReference type="Pfam" id="PF13847"/>
    </source>
</evidence>
<keyword evidence="5" id="KW-0813">Transport</keyword>
<evidence type="ECO:0000256" key="4">
    <source>
        <dbReference type="ARBA" id="ARBA00022691"/>
    </source>
</evidence>
<dbReference type="FunCoup" id="A0A316YYG3">
    <property type="interactions" value="402"/>
</dbReference>
<comment type="function">
    <text evidence="5">S-adenosyl-L-methionine-dependent protein-lysine N-methyltransferase that mono- and dimethylates elongation factor 1-alpha at 'Lys-316'. May play a role in intracellular transport.</text>
</comment>
<dbReference type="InterPro" id="IPR029063">
    <property type="entry name" value="SAM-dependent_MTases_sf"/>
</dbReference>
<dbReference type="GO" id="GO:0005737">
    <property type="term" value="C:cytoplasm"/>
    <property type="evidence" value="ECO:0007669"/>
    <property type="project" value="UniProtKB-SubCell"/>
</dbReference>
<dbReference type="CDD" id="cd02440">
    <property type="entry name" value="AdoMet_MTases"/>
    <property type="match status" value="1"/>
</dbReference>
<reference evidence="7" key="1">
    <citation type="journal article" date="2018" name="Mol. Biol. Evol.">
        <title>Broad Genomic Sampling Reveals a Smut Pathogenic Ancestry of the Fungal Clade Ustilaginomycotina.</title>
        <authorList>
            <person name="Kijpornyongpan T."/>
            <person name="Mondo S.J."/>
            <person name="Barry K."/>
            <person name="Sandor L."/>
            <person name="Lee J."/>
            <person name="Lipzen A."/>
            <person name="Pangilinan J."/>
            <person name="LaButti K."/>
            <person name="Hainaut M."/>
            <person name="Henrissat B."/>
            <person name="Grigoriev I.V."/>
            <person name="Spatafora J.W."/>
            <person name="Aime M.C."/>
        </authorList>
    </citation>
    <scope>NUCLEOTIDE SEQUENCE [LARGE SCALE GENOMIC DNA]</scope>
    <source>
        <strain evidence="7">MCA 4198</strain>
    </source>
</reference>
<dbReference type="Gene3D" id="3.40.50.150">
    <property type="entry name" value="Vaccinia Virus protein VP39"/>
    <property type="match status" value="1"/>
</dbReference>